<dbReference type="GeneID" id="8744528"/>
<dbReference type="InterPro" id="IPR006626">
    <property type="entry name" value="PbH1"/>
</dbReference>
<evidence type="ECO:0000259" key="2">
    <source>
        <dbReference type="Pfam" id="PF14200"/>
    </source>
</evidence>
<dbReference type="SUPFAM" id="SSF50370">
    <property type="entry name" value="Ricin B-like lectins"/>
    <property type="match status" value="1"/>
</dbReference>
<dbReference type="InterPro" id="IPR011050">
    <property type="entry name" value="Pectin_lyase_fold/virulence"/>
</dbReference>
<dbReference type="InterPro" id="IPR000772">
    <property type="entry name" value="Ricin_B_lectin"/>
</dbReference>
<dbReference type="PROSITE" id="PS51318">
    <property type="entry name" value="TAT"/>
    <property type="match status" value="1"/>
</dbReference>
<evidence type="ECO:0000313" key="4">
    <source>
        <dbReference type="Proteomes" id="UP000001903"/>
    </source>
</evidence>
<reference evidence="3 4" key="1">
    <citation type="journal article" date="2010" name="Stand. Genomic Sci.">
        <title>Complete genome sequence of Haloterrigena turkmenica type strain (4k).</title>
        <authorList>
            <person name="Saunders E."/>
            <person name="Tindall B.J."/>
            <person name="Fahnrich R."/>
            <person name="Lapidus A."/>
            <person name="Copeland A."/>
            <person name="Del Rio T.G."/>
            <person name="Lucas S."/>
            <person name="Chen F."/>
            <person name="Tice H."/>
            <person name="Cheng J.F."/>
            <person name="Han C."/>
            <person name="Detter J.C."/>
            <person name="Bruce D."/>
            <person name="Goodwin L."/>
            <person name="Chain P."/>
            <person name="Pitluck S."/>
            <person name="Pati A."/>
            <person name="Ivanova N."/>
            <person name="Mavromatis K."/>
            <person name="Chen A."/>
            <person name="Palaniappan K."/>
            <person name="Land M."/>
            <person name="Hauser L."/>
            <person name="Chang Y.J."/>
            <person name="Jeffries C.D."/>
            <person name="Brettin T."/>
            <person name="Rohde M."/>
            <person name="Goker M."/>
            <person name="Bristow J."/>
            <person name="Eisen J.A."/>
            <person name="Markowitz V."/>
            <person name="Hugenholtz P."/>
            <person name="Klenk H.P."/>
            <person name="Kyrpides N.C."/>
        </authorList>
    </citation>
    <scope>NUCLEOTIDE SEQUENCE [LARGE SCALE GENOMIC DNA]</scope>
    <source>
        <strain evidence="4">ATCC 51198 / DSM 5511 / JCM 9101 / NCIMB 13204 / VKM B-1734 / 4k</strain>
    </source>
</reference>
<dbReference type="HOGENOM" id="CLU_025553_0_0_2"/>
<keyword evidence="3" id="KW-0614">Plasmid</keyword>
<dbReference type="SUPFAM" id="SSF51126">
    <property type="entry name" value="Pectin lyase-like"/>
    <property type="match status" value="1"/>
</dbReference>
<keyword evidence="4" id="KW-1185">Reference proteome</keyword>
<dbReference type="SMART" id="SM00710">
    <property type="entry name" value="PbH1"/>
    <property type="match status" value="5"/>
</dbReference>
<dbReference type="InterPro" id="IPR006311">
    <property type="entry name" value="TAT_signal"/>
</dbReference>
<protein>
    <recommendedName>
        <fullName evidence="2">Ricin B lectin domain-containing protein</fullName>
    </recommendedName>
</protein>
<dbReference type="CDD" id="cd00161">
    <property type="entry name" value="beta-trefoil_Ricin-like"/>
    <property type="match status" value="1"/>
</dbReference>
<dbReference type="Gene3D" id="2.80.10.50">
    <property type="match status" value="1"/>
</dbReference>
<dbReference type="KEGG" id="htu:Htur_3900"/>
<dbReference type="Proteomes" id="UP000001903">
    <property type="component" value="Plasmid pHTUR01"/>
</dbReference>
<geneLocation type="plasmid" evidence="3 4">
    <name>pHTUR01</name>
</geneLocation>
<proteinExistence type="predicted"/>
<dbReference type="Pfam" id="PF14200">
    <property type="entry name" value="RicinB_lectin_2"/>
    <property type="match status" value="1"/>
</dbReference>
<evidence type="ECO:0000256" key="1">
    <source>
        <dbReference type="SAM" id="MobiDB-lite"/>
    </source>
</evidence>
<dbReference type="RefSeq" id="WP_012945002.1">
    <property type="nucleotide sequence ID" value="NC_013744.1"/>
</dbReference>
<dbReference type="OrthoDB" id="184747at2157"/>
<organism evidence="3 4">
    <name type="scientific">Haloterrigena turkmenica (strain ATCC 51198 / DSM 5511 / JCM 9101 / NCIMB 13204 / VKM B-1734 / 4k)</name>
    <name type="common">Halococcus turkmenicus</name>
    <dbReference type="NCBI Taxonomy" id="543526"/>
    <lineage>
        <taxon>Archaea</taxon>
        <taxon>Methanobacteriati</taxon>
        <taxon>Methanobacteriota</taxon>
        <taxon>Stenosarchaea group</taxon>
        <taxon>Halobacteria</taxon>
        <taxon>Halobacteriales</taxon>
        <taxon>Natrialbaceae</taxon>
        <taxon>Haloterrigena</taxon>
    </lineage>
</organism>
<gene>
    <name evidence="3" type="ordered locus">Htur_3900</name>
</gene>
<name>D2S061_HALTV</name>
<dbReference type="EMBL" id="CP001861">
    <property type="protein sequence ID" value="ADB62758.1"/>
    <property type="molecule type" value="Genomic_DNA"/>
</dbReference>
<dbReference type="InterPro" id="IPR035992">
    <property type="entry name" value="Ricin_B-like_lectins"/>
</dbReference>
<evidence type="ECO:0000313" key="3">
    <source>
        <dbReference type="EMBL" id="ADB62758.1"/>
    </source>
</evidence>
<accession>D2S061</accession>
<dbReference type="AlphaFoldDB" id="D2S061"/>
<feature type="domain" description="Ricin B lectin" evidence="2">
    <location>
        <begin position="584"/>
        <end position="663"/>
    </location>
</feature>
<feature type="compositionally biased region" description="Basic and acidic residues" evidence="1">
    <location>
        <begin position="48"/>
        <end position="58"/>
    </location>
</feature>
<feature type="region of interest" description="Disordered" evidence="1">
    <location>
        <begin position="43"/>
        <end position="68"/>
    </location>
</feature>
<sequence length="731" mass="77850">MVRDTEPQGSGNASAHESGLTFDRRTILGLLGVGGLAAAYGSGTARADGGRADGRHGESGPTRKWNQDIDAQGHDLSNLGSLEVDHVYTAARNADVIVWKDDDGVFHADGTDGHVASGEDVIEVTQAAVDSLTDGRDWKETVAVVSPSTVGPVEGSGDVPTYEGSDDIESIELPSYTVLDMPATMHVEDEGDQALVVPVAAYDAEHIEIPNFRVVGNPRFGMFLRSVRNLRLGNVNVEMTGESPRGGIGVRIDGFAHGRGEDTVRCTDIQVDSVYVENSGGHAFETYAVDRLQVGQVIANGVESGCGVLLNETTDATVGSVVGREIDPGGGYAGFRVANGTHDVTCDQVVVRGGARGIFGVSGSHDITIGEVNISEMGGGVFIEDNQNFTIEGGVVKNCDWEAVRIHSRSDYQHDPTNGVTIQNLRTYDDRPEEDREQSYGIYVSGGQTSNVRIIDCDVRGGGTDQNIRVDADETILRGNHGGGLAKGTVTLESGADPAATVGGVSPFGYQQPSLRADPVEATDATFAFDHYFVWNADAEAWDLHLEWKRDPGQDVDVQYVVDNPRANLGARESMGGGGELTELEAGTYRLTSALNGDDIVMSVDGDLADGANVYNDTWGEASGQVWDVTELEDGVFRISPADAGGLALETADGGTDTGTNLELGAWEDADHQKFEANPIAPDRYSLEPTHADDLAVDVWEVDPEPGADLRHWNVTNSSNQLWKFQDPEDG</sequence>